<protein>
    <submittedName>
        <fullName evidence="2">Uncharacterized protein</fullName>
    </submittedName>
</protein>
<evidence type="ECO:0000313" key="2">
    <source>
        <dbReference type="EMBL" id="RKP05155.1"/>
    </source>
</evidence>
<reference evidence="3" key="1">
    <citation type="journal article" date="2018" name="Nat. Microbiol.">
        <title>Leveraging single-cell genomics to expand the fungal tree of life.</title>
        <authorList>
            <person name="Ahrendt S.R."/>
            <person name="Quandt C.A."/>
            <person name="Ciobanu D."/>
            <person name="Clum A."/>
            <person name="Salamov A."/>
            <person name="Andreopoulos B."/>
            <person name="Cheng J.F."/>
            <person name="Woyke T."/>
            <person name="Pelin A."/>
            <person name="Henrissat B."/>
            <person name="Reynolds N.K."/>
            <person name="Benny G.L."/>
            <person name="Smith M.E."/>
            <person name="James T.Y."/>
            <person name="Grigoriev I.V."/>
        </authorList>
    </citation>
    <scope>NUCLEOTIDE SEQUENCE [LARGE SCALE GENOMIC DNA]</scope>
    <source>
        <strain evidence="3">RSA 1356</strain>
    </source>
</reference>
<name>A0A4P9XHI4_9FUNG</name>
<dbReference type="AlphaFoldDB" id="A0A4P9XHI4"/>
<feature type="region of interest" description="Disordered" evidence="1">
    <location>
        <begin position="1"/>
        <end position="35"/>
    </location>
</feature>
<gene>
    <name evidence="2" type="ORF">THASP1DRAFT_26302</name>
</gene>
<proteinExistence type="predicted"/>
<dbReference type="EMBL" id="KZ993241">
    <property type="protein sequence ID" value="RKP05155.1"/>
    <property type="molecule type" value="Genomic_DNA"/>
</dbReference>
<accession>A0A4P9XHI4</accession>
<evidence type="ECO:0000256" key="1">
    <source>
        <dbReference type="SAM" id="MobiDB-lite"/>
    </source>
</evidence>
<feature type="compositionally biased region" description="Acidic residues" evidence="1">
    <location>
        <begin position="16"/>
        <end position="25"/>
    </location>
</feature>
<keyword evidence="3" id="KW-1185">Reference proteome</keyword>
<organism evidence="2 3">
    <name type="scientific">Thamnocephalis sphaerospora</name>
    <dbReference type="NCBI Taxonomy" id="78915"/>
    <lineage>
        <taxon>Eukaryota</taxon>
        <taxon>Fungi</taxon>
        <taxon>Fungi incertae sedis</taxon>
        <taxon>Zoopagomycota</taxon>
        <taxon>Zoopagomycotina</taxon>
        <taxon>Zoopagomycetes</taxon>
        <taxon>Zoopagales</taxon>
        <taxon>Sigmoideomycetaceae</taxon>
        <taxon>Thamnocephalis</taxon>
    </lineage>
</organism>
<sequence length="180" mass="20151">MAGVGQHSGDHAAAADNDDDDDDDGQRETHERRPMVCSMPVGVGRRQSGIGGAAWMLNVLAYGARKERENNKQALAGLAYDWMGRRQVTRVDGEFTVTMQSAATYARGYVQRRMWRFSRSLSQVWSAQAASECHGDGPRTLRRLATDVWIGRTRTPRWGTEELLAMQLRYPRDAALARLP</sequence>
<evidence type="ECO:0000313" key="3">
    <source>
        <dbReference type="Proteomes" id="UP000271241"/>
    </source>
</evidence>
<dbReference type="Proteomes" id="UP000271241">
    <property type="component" value="Unassembled WGS sequence"/>
</dbReference>